<comment type="cofactor">
    <cofactor evidence="1">
        <name>Ca(2+)</name>
        <dbReference type="ChEBI" id="CHEBI:29108"/>
    </cofactor>
</comment>
<dbReference type="Gene3D" id="3.90.550.10">
    <property type="entry name" value="Spore Coat Polysaccharide Biosynthesis Protein SpsA, Chain A"/>
    <property type="match status" value="1"/>
</dbReference>
<evidence type="ECO:0000256" key="2">
    <source>
        <dbReference type="ARBA" id="ARBA00004319"/>
    </source>
</evidence>
<dbReference type="GO" id="GO:0036503">
    <property type="term" value="P:ERAD pathway"/>
    <property type="evidence" value="ECO:0007669"/>
    <property type="project" value="TreeGrafter"/>
</dbReference>
<evidence type="ECO:0000256" key="11">
    <source>
        <dbReference type="ARBA" id="ARBA00048456"/>
    </source>
</evidence>
<dbReference type="WBParaSite" id="PSAMB.scaffold1456size31297.g13271.t1">
    <property type="protein sequence ID" value="PSAMB.scaffold1456size31297.g13271.t1"/>
    <property type="gene ID" value="PSAMB.scaffold1456size31297.g13271"/>
</dbReference>
<comment type="subcellular location">
    <subcellularLocation>
        <location evidence="2">Endoplasmic reticulum lumen</location>
    </subcellularLocation>
</comment>
<dbReference type="InterPro" id="IPR040497">
    <property type="entry name" value="Glyco_transf_24"/>
</dbReference>
<feature type="region of interest" description="Disordered" evidence="12">
    <location>
        <begin position="1546"/>
        <end position="1569"/>
    </location>
</feature>
<feature type="domain" description="UGGT thioredoxin-like" evidence="16">
    <location>
        <begin position="454"/>
        <end position="696"/>
    </location>
</feature>
<reference evidence="20" key="1">
    <citation type="submission" date="2022-11" db="UniProtKB">
        <authorList>
            <consortium name="WormBaseParasite"/>
        </authorList>
    </citation>
    <scope>IDENTIFICATION</scope>
</reference>
<dbReference type="InterPro" id="IPR009448">
    <property type="entry name" value="UDP-g_GGtrans"/>
</dbReference>
<dbReference type="SUPFAM" id="SSF53448">
    <property type="entry name" value="Nucleotide-diphospho-sugar transferases"/>
    <property type="match status" value="1"/>
</dbReference>
<feature type="domain" description="UGGT thioredoxin-like" evidence="15">
    <location>
        <begin position="308"/>
        <end position="436"/>
    </location>
</feature>
<keyword evidence="19" id="KW-1185">Reference proteome</keyword>
<feature type="compositionally biased region" description="Basic and acidic residues" evidence="12">
    <location>
        <begin position="1557"/>
        <end position="1569"/>
    </location>
</feature>
<dbReference type="InterPro" id="IPR040694">
    <property type="entry name" value="UGGT_TRXL_2"/>
</dbReference>
<dbReference type="Pfam" id="PF18403">
    <property type="entry name" value="Thioredoxin_15"/>
    <property type="match status" value="1"/>
</dbReference>
<dbReference type="Pfam" id="PF18400">
    <property type="entry name" value="Thioredoxin_12"/>
    <property type="match status" value="1"/>
</dbReference>
<evidence type="ECO:0000256" key="5">
    <source>
        <dbReference type="ARBA" id="ARBA00022676"/>
    </source>
</evidence>
<dbReference type="GO" id="GO:0051082">
    <property type="term" value="F:unfolded protein binding"/>
    <property type="evidence" value="ECO:0007669"/>
    <property type="project" value="TreeGrafter"/>
</dbReference>
<dbReference type="InterPro" id="IPR040692">
    <property type="entry name" value="UGGT_TRXL_3"/>
</dbReference>
<evidence type="ECO:0000256" key="12">
    <source>
        <dbReference type="SAM" id="MobiDB-lite"/>
    </source>
</evidence>
<dbReference type="Pfam" id="PF18402">
    <property type="entry name" value="Thioredoxin_14"/>
    <property type="match status" value="1"/>
</dbReference>
<sequence length="1569" mass="177282">MFAGTWRYSLLLGLLGACCIATLASATAAKSSRQKSVVTSLDAKWTQTSFLAETSEFLAKESSQLFWDFISNVVDNSKPEQLSKWNEQQQYDSAIKQASTLISPARLDLLKMALSVRAHSPGVELHRQIALQHADIAGSCAAFVEVHGAVTCDVAKLESMIATVSGVEDRPAAQLFSIDHLFPGAKHAPVTAILYGDIGSEQWLEFHLTLKALARNHRVKYVLRHYSLAKSERKVRLSGYGVELAIKSTEYKAQDDSQIKVNVTEDGSVIEEEDEEDLNGLNIRLLKKLHPELSDSLRQFKLHVLEADELTPLKVWEVQDLSFQAGQRVVSVGKEKGDAIQALIDISQNFPLLARSLARQGVKKEFRKEVESNQEKSFEEVGLSPGETGLFINGISIDLDTLDVFQLLDLLKKEEKLSAGFFRMGFRREYLSILMELDPSDDAVSYAVDVREAFPEFLNNLDTDKQYRGWGNSVKLMLQPYFPGMIRPIARNFFTLVFIVDPSTRESRNLLKIAYSFYNHEIPIRIGLVFAVNTNKEVSGMDDAGVALLNIYNFVKVDKKADVALKALTQIFDELPDRDVLTPDDVVKHFTKKYPDEDADLVFGVNSDYDNGRQAGTQFLEKSGLGKAPKVLLNGIPLDDTGITADRFEETVINEITKVTPKIQKAVMEGRLTDKDSVMNWFLDQPEVMPRLNRRILDAGKGENVKFLDLTDTYEYKAPTLKDFALLHERQKNQVILRTMKHLKRNDELITRPVTVWVVGDLETSEGRELYYNAIKHLKQSHKTRIGFIHNPTNTEKDAKDTVITKLVHGGLKLLTDTMSKQFVTKLVKEENFVDLQKGKLSLEELAVNGMDVATFKKELNLLSDEFLKIHSRYATRTLELLPGQRAIVANGLVIGPLDDGERFESEDFSLLEKYVAARSGNVVAQHVDKWEVDKRHDKSSDVVLRASALVSDDPVKKKRQWIILQNDEHSAFTTAAQDETTAAFDIVAVVDPLSREAQKLAPVLSVLRRVVNADVKVVMNPRPKLSELPLKRFFRLVLEPELQFASDGALRHGPYARFSSLPQKQLLTLNLISPDAWMVEAVNAVHDLDNIKMEMVDSDVTAEYELEHLLLEGHCFDEISGAPPRGLQFTLGTEKQPEEVDTIVMANLGYFQLKANPGAWLLRLREGRSKDIYDITTHTNTESLPHQPDVKVLLDSFAGKTIRIRVAKKPEMAKESLLNDAGDGDKSDESGGDSIWKSLSSVADSLRSYAATIFPASSFNGGAGGKYEEINIFSLASGHLYERFMRIMIVSVMKNTKHPVKFWLLKNYLSPQFKKFLPYMSAQYGFQYELVQYKWPRWLHQQTEKHRVMWGYKILFLDVLFPLDVKKIIFVDADQVVRADLMELMELDLNGAPYGFTPFCDSRTEMEGFRFWKRGYWANHLAGRKYHISALYVIDLKKFRQIAAGDRLRGQYQGLSADPNSLSNLDQDLPNNMVHQVRIKSLPQEWLWCETWCDDKSKGSAKTIDLCNNPQTKEPKLESAIRIIGEWKDYDSELKALMARYESGDPIAEPTASPHASDHKHDHDHGDL</sequence>
<comment type="similarity">
    <text evidence="4">Belongs to the glycosyltransferase 8 family.</text>
</comment>
<comment type="function">
    <text evidence="10">Recognizes glycoproteins with minor folding defects. Reglucosylates single N-glycans near the misfolded part of the protein, thus providing quality control for protein folding in the endoplasmic reticulum. Reglucosylated proteins are recognized by calreticulin for recycling to the endoplasmic reticulum and refolding or degradation.</text>
</comment>
<dbReference type="Pfam" id="PF06427">
    <property type="entry name" value="UDP-g_GGTase"/>
    <property type="match status" value="1"/>
</dbReference>
<evidence type="ECO:0000256" key="4">
    <source>
        <dbReference type="ARBA" id="ARBA00006351"/>
    </source>
</evidence>
<dbReference type="PANTHER" id="PTHR11226">
    <property type="entry name" value="UDP-GLUCOSE GLYCOPROTEIN:GLUCOSYLTRANSFERASE"/>
    <property type="match status" value="1"/>
</dbReference>
<evidence type="ECO:0000313" key="19">
    <source>
        <dbReference type="Proteomes" id="UP000887566"/>
    </source>
</evidence>
<name>A0A914V2Q8_9BILA</name>
<evidence type="ECO:0000256" key="7">
    <source>
        <dbReference type="ARBA" id="ARBA00022729"/>
    </source>
</evidence>
<dbReference type="GO" id="GO:0005788">
    <property type="term" value="C:endoplasmic reticulum lumen"/>
    <property type="evidence" value="ECO:0007669"/>
    <property type="project" value="UniProtKB-SubCell"/>
</dbReference>
<evidence type="ECO:0000256" key="6">
    <source>
        <dbReference type="ARBA" id="ARBA00022679"/>
    </source>
</evidence>
<protein>
    <submittedName>
        <fullName evidence="20">UDP-glucose:glycoprotein glucosyltransferase 1</fullName>
    </submittedName>
</protein>
<comment type="catalytic activity">
    <reaction evidence="11">
        <text>N(4)-(alpha-D-Man-(1-&gt;2)-alpha-D-Man-(1-&gt;2)-alpha-D-Man-(1-&gt;3)-[alpha-D-Man-(1-&gt;2)-alpha-D-Man-(1-&gt;3)-[alpha-D-Man-(1-&gt;2)-alpha-D-Man-(1-&gt;6)]-alpha-D-Man-(1-&gt;6)]-beta-D-Man-(1-&gt;4)-beta-D-GlcNAc-(1-&gt;4)-beta-D-GlcNAc)-L-asparaginyl-[protein] (N-glucan mannose isomer 9A1,2,3B1,2,3) + UDP-alpha-D-glucose = N(4)-(alpha-D-Glc-(1-&gt;3)-alpha-D-Man-(1-&gt;2)-alpha-D-Man-(1-&gt;2)-alpha-D-Man-(1-&gt;3)-[alpha-D-Man-(1-&gt;2)-alpha-D-Man-(1-&gt;3)-[alpha-D-Man-(1-&gt;2)-alpha-D-Man-(1-&gt;6)]-alpha-D-Man-(1-&gt;6)]-beta-D-Man-(1-&gt;4)-beta-D-GlcNAc-(1-&gt;4)-beta-D-GlcNAc)-L-asparaginyl-[protein] + UDP + H(+)</text>
        <dbReference type="Rhea" id="RHEA:61304"/>
        <dbReference type="Rhea" id="RHEA-COMP:14356"/>
        <dbReference type="Rhea" id="RHEA-COMP:14357"/>
        <dbReference type="ChEBI" id="CHEBI:15378"/>
        <dbReference type="ChEBI" id="CHEBI:58223"/>
        <dbReference type="ChEBI" id="CHEBI:58885"/>
        <dbReference type="ChEBI" id="CHEBI:59080"/>
        <dbReference type="ChEBI" id="CHEBI:139493"/>
    </reaction>
</comment>
<evidence type="ECO:0000256" key="9">
    <source>
        <dbReference type="ARBA" id="ARBA00023180"/>
    </source>
</evidence>
<evidence type="ECO:0000259" key="18">
    <source>
        <dbReference type="Pfam" id="PF18404"/>
    </source>
</evidence>
<dbReference type="Pfam" id="PF18404">
    <property type="entry name" value="Glyco_transf_24"/>
    <property type="match status" value="1"/>
</dbReference>
<feature type="chain" id="PRO_5038102187" evidence="13">
    <location>
        <begin position="27"/>
        <end position="1569"/>
    </location>
</feature>
<evidence type="ECO:0000259" key="17">
    <source>
        <dbReference type="Pfam" id="PF18403"/>
    </source>
</evidence>
<evidence type="ECO:0000256" key="13">
    <source>
        <dbReference type="SAM" id="SignalP"/>
    </source>
</evidence>
<dbReference type="PANTHER" id="PTHR11226:SF0">
    <property type="entry name" value="UDP-GLUCOSE:GLYCOPROTEIN GLUCOSYLTRANSFERASE"/>
    <property type="match status" value="1"/>
</dbReference>
<keyword evidence="5" id="KW-0328">Glycosyltransferase</keyword>
<keyword evidence="8" id="KW-0256">Endoplasmic reticulum</keyword>
<evidence type="ECO:0000256" key="8">
    <source>
        <dbReference type="ARBA" id="ARBA00022824"/>
    </source>
</evidence>
<dbReference type="GO" id="GO:0003980">
    <property type="term" value="F:UDP-glucose:glycoprotein glucosyltransferase activity"/>
    <property type="evidence" value="ECO:0007669"/>
    <property type="project" value="InterPro"/>
</dbReference>
<evidence type="ECO:0000259" key="14">
    <source>
        <dbReference type="Pfam" id="PF18400"/>
    </source>
</evidence>
<dbReference type="InterPro" id="IPR040525">
    <property type="entry name" value="UGGT_TRXL_4"/>
</dbReference>
<dbReference type="Pfam" id="PF18401">
    <property type="entry name" value="Thioredoxin_13"/>
    <property type="match status" value="1"/>
</dbReference>
<dbReference type="GO" id="GO:0018279">
    <property type="term" value="P:protein N-linked glycosylation via asparagine"/>
    <property type="evidence" value="ECO:0007669"/>
    <property type="project" value="TreeGrafter"/>
</dbReference>
<dbReference type="PROSITE" id="PS51257">
    <property type="entry name" value="PROKAR_LIPOPROTEIN"/>
    <property type="match status" value="1"/>
</dbReference>
<comment type="pathway">
    <text evidence="3">Protein modification; protein glycosylation.</text>
</comment>
<dbReference type="FunFam" id="3.90.550.10:FF:000004">
    <property type="entry name" value="UDP-glucose glycoprotein glucosyltransferase 1"/>
    <property type="match status" value="1"/>
</dbReference>
<feature type="signal peptide" evidence="13">
    <location>
        <begin position="1"/>
        <end position="26"/>
    </location>
</feature>
<proteinExistence type="inferred from homology"/>
<organism evidence="19 20">
    <name type="scientific">Plectus sambesii</name>
    <dbReference type="NCBI Taxonomy" id="2011161"/>
    <lineage>
        <taxon>Eukaryota</taxon>
        <taxon>Metazoa</taxon>
        <taxon>Ecdysozoa</taxon>
        <taxon>Nematoda</taxon>
        <taxon>Chromadorea</taxon>
        <taxon>Plectida</taxon>
        <taxon>Plectina</taxon>
        <taxon>Plectoidea</taxon>
        <taxon>Plectidae</taxon>
        <taxon>Plectus</taxon>
    </lineage>
</organism>
<keyword evidence="6" id="KW-0808">Transferase</keyword>
<dbReference type="Proteomes" id="UP000887566">
    <property type="component" value="Unplaced"/>
</dbReference>
<feature type="domain" description="UDP-glucose:glycoprotein glucosyltransferase thioredoxin-like" evidence="17">
    <location>
        <begin position="730"/>
        <end position="952"/>
    </location>
</feature>
<feature type="domain" description="Glucosyltransferase 24 catalytic" evidence="18">
    <location>
        <begin position="1271"/>
        <end position="1537"/>
    </location>
</feature>
<evidence type="ECO:0000256" key="10">
    <source>
        <dbReference type="ARBA" id="ARBA00045874"/>
    </source>
</evidence>
<keyword evidence="9" id="KW-0325">Glycoprotein</keyword>
<evidence type="ECO:0000256" key="3">
    <source>
        <dbReference type="ARBA" id="ARBA00004922"/>
    </source>
</evidence>
<dbReference type="CDD" id="cd06432">
    <property type="entry name" value="GT8_HUGT1_C_like"/>
    <property type="match status" value="1"/>
</dbReference>
<keyword evidence="7 13" id="KW-0732">Signal</keyword>
<dbReference type="InterPro" id="IPR040693">
    <property type="entry name" value="UGGT_TRXL_1"/>
</dbReference>
<evidence type="ECO:0000256" key="1">
    <source>
        <dbReference type="ARBA" id="ARBA00001913"/>
    </source>
</evidence>
<accession>A0A914V2Q8</accession>
<dbReference type="InterPro" id="IPR029044">
    <property type="entry name" value="Nucleotide-diphossugar_trans"/>
</dbReference>
<feature type="domain" description="UGGT thioredoxin-like" evidence="14">
    <location>
        <begin position="47"/>
        <end position="233"/>
    </location>
</feature>
<evidence type="ECO:0000313" key="20">
    <source>
        <dbReference type="WBParaSite" id="PSAMB.scaffold1456size31297.g13271.t1"/>
    </source>
</evidence>
<evidence type="ECO:0000259" key="15">
    <source>
        <dbReference type="Pfam" id="PF18401"/>
    </source>
</evidence>
<evidence type="ECO:0000259" key="16">
    <source>
        <dbReference type="Pfam" id="PF18402"/>
    </source>
</evidence>